<organism evidence="1 2">
    <name type="scientific">Dubosiella muris</name>
    <dbReference type="NCBI Taxonomy" id="3038133"/>
    <lineage>
        <taxon>Bacteria</taxon>
        <taxon>Bacillati</taxon>
        <taxon>Bacillota</taxon>
        <taxon>Erysipelotrichia</taxon>
        <taxon>Erysipelotrichales</taxon>
        <taxon>Erysipelotrichaceae</taxon>
        <taxon>Dubosiella</taxon>
    </lineage>
</organism>
<accession>A0AC61R6X8</accession>
<proteinExistence type="predicted"/>
<name>A0AC61R6X8_9FIRM</name>
<reference evidence="1" key="1">
    <citation type="submission" date="2019-04" db="EMBL/GenBank/DDBJ databases">
        <title>Microbes associate with the intestines of laboratory mice.</title>
        <authorList>
            <person name="Navarre W."/>
            <person name="Wong E."/>
            <person name="Huang K."/>
            <person name="Tropini C."/>
            <person name="Ng K."/>
            <person name="Yu B."/>
        </authorList>
    </citation>
    <scope>NUCLEOTIDE SEQUENCE</scope>
    <source>
        <strain evidence="1">NM09_H32</strain>
    </source>
</reference>
<comment type="caution">
    <text evidence="1">The sequence shown here is derived from an EMBL/GenBank/DDBJ whole genome shotgun (WGS) entry which is preliminary data.</text>
</comment>
<dbReference type="EMBL" id="SRYG01000017">
    <property type="protein sequence ID" value="TGY65433.1"/>
    <property type="molecule type" value="Genomic_DNA"/>
</dbReference>
<keyword evidence="2" id="KW-1185">Reference proteome</keyword>
<sequence>MRRKRKFKLSLKLTYVLSAIVMALATFLIYYYSFDARMKVMACTGNYYYSDSQIFDIAKVNSASRSLLTPSFLVERNLRADPLIESAKVTKNKDRILLDVKEKTVIGYFVKNGKNYVLTNEGETIELDQKYLKNIIHFPLMSDFTDQQLENIWKEFAKYPKLLTRGVVEKIAEMVPYASSYDANMIKMTMQDGNVVYTSVADLMMMSRYEDMLSQLRGQSVCLVLDAQNSTINKLDCAYLNMSLEEREAKRKEEAERKKQEEEERKRAEAEKKAQEEAEKKAQSESGEQQHSEENGEQPSEDNAQPPEEAGVEEETEDWVLMPDSGMLYSASQNLYQDPSTGAYYYWDEEAGFVATE</sequence>
<evidence type="ECO:0000313" key="1">
    <source>
        <dbReference type="EMBL" id="TGY65433.1"/>
    </source>
</evidence>
<dbReference type="Proteomes" id="UP000308836">
    <property type="component" value="Unassembled WGS sequence"/>
</dbReference>
<evidence type="ECO:0000313" key="2">
    <source>
        <dbReference type="Proteomes" id="UP000308836"/>
    </source>
</evidence>
<gene>
    <name evidence="1" type="ORF">E5336_08415</name>
</gene>
<protein>
    <submittedName>
        <fullName evidence="1">Uncharacterized protein</fullName>
    </submittedName>
</protein>